<feature type="transmembrane region" description="Helical" evidence="6">
    <location>
        <begin position="70"/>
        <end position="88"/>
    </location>
</feature>
<dbReference type="GO" id="GO:0033573">
    <property type="term" value="C:high-affinity iron permease complex"/>
    <property type="evidence" value="ECO:0007669"/>
    <property type="project" value="InterPro"/>
</dbReference>
<organism evidence="7 8">
    <name type="scientific">Klugiella xanthotipulae</name>
    <dbReference type="NCBI Taxonomy" id="244735"/>
    <lineage>
        <taxon>Bacteria</taxon>
        <taxon>Bacillati</taxon>
        <taxon>Actinomycetota</taxon>
        <taxon>Actinomycetes</taxon>
        <taxon>Micrococcales</taxon>
        <taxon>Microbacteriaceae</taxon>
        <taxon>Klugiella</taxon>
    </lineage>
</organism>
<evidence type="ECO:0000256" key="6">
    <source>
        <dbReference type="SAM" id="Phobius"/>
    </source>
</evidence>
<keyword evidence="3 6" id="KW-0812">Transmembrane</keyword>
<evidence type="ECO:0000256" key="2">
    <source>
        <dbReference type="ARBA" id="ARBA00008333"/>
    </source>
</evidence>
<name>A0A543HXF0_9MICO</name>
<keyword evidence="8" id="KW-1185">Reference proteome</keyword>
<dbReference type="AlphaFoldDB" id="A0A543HXF0"/>
<dbReference type="EMBL" id="VFPN01000002">
    <property type="protein sequence ID" value="TQM63038.1"/>
    <property type="molecule type" value="Genomic_DNA"/>
</dbReference>
<sequence length="309" mass="32982">MLGTFLIGLREGLEAALVVGILIAYVHRIQRSDVVKRIWIGVGLAVSASLILGAILTFGTYGLSFEAQEIIGGTLSIVAVGFVTWMVFWMLRTAQNMKGELQGNVDKALVGAGWGLVFVGFIAVGREGIETALFLWATLKSTGNPAQALLGAVLGLLAAVALGWLIYRGMVRINLSKFFTWTGALLIVVAAGVIAYAIHDLQEARVLPGPFEAAPVGAPTWLQAFYGDAGWAFRIPHIIAPGGLLGAVLKGTIGFTPEMTRLEVLAWFLYIVPTLTIFITVVARHRRVAVRAAAQTTEDAPPTLTTQSV</sequence>
<evidence type="ECO:0000256" key="4">
    <source>
        <dbReference type="ARBA" id="ARBA00022989"/>
    </source>
</evidence>
<dbReference type="PANTHER" id="PTHR31632">
    <property type="entry name" value="IRON TRANSPORTER FTH1"/>
    <property type="match status" value="1"/>
</dbReference>
<evidence type="ECO:0000256" key="3">
    <source>
        <dbReference type="ARBA" id="ARBA00022692"/>
    </source>
</evidence>
<feature type="transmembrane region" description="Helical" evidence="6">
    <location>
        <begin position="38"/>
        <end position="58"/>
    </location>
</feature>
<feature type="transmembrane region" description="Helical" evidence="6">
    <location>
        <begin position="178"/>
        <end position="198"/>
    </location>
</feature>
<reference evidence="7 8" key="1">
    <citation type="submission" date="2019-06" db="EMBL/GenBank/DDBJ databases">
        <title>Sequencing the genomes of 1000 actinobacteria strains.</title>
        <authorList>
            <person name="Klenk H.-P."/>
        </authorList>
    </citation>
    <scope>NUCLEOTIDE SEQUENCE [LARGE SCALE GENOMIC DNA]</scope>
    <source>
        <strain evidence="7 8">DSM 18031</strain>
    </source>
</reference>
<evidence type="ECO:0000256" key="5">
    <source>
        <dbReference type="ARBA" id="ARBA00023136"/>
    </source>
</evidence>
<keyword evidence="5 6" id="KW-0472">Membrane</keyword>
<dbReference type="Proteomes" id="UP000318331">
    <property type="component" value="Unassembled WGS sequence"/>
</dbReference>
<feature type="transmembrane region" description="Helical" evidence="6">
    <location>
        <begin position="108"/>
        <end position="126"/>
    </location>
</feature>
<dbReference type="InterPro" id="IPR004923">
    <property type="entry name" value="FTR1/Fip1/EfeU"/>
</dbReference>
<keyword evidence="4 6" id="KW-1133">Transmembrane helix</keyword>
<comment type="caution">
    <text evidence="7">The sequence shown here is derived from an EMBL/GenBank/DDBJ whole genome shotgun (WGS) entry which is preliminary data.</text>
</comment>
<dbReference type="PANTHER" id="PTHR31632:SF2">
    <property type="entry name" value="PLASMA MEMBRANE IRON PERMEASE"/>
    <property type="match status" value="1"/>
</dbReference>
<evidence type="ECO:0000313" key="8">
    <source>
        <dbReference type="Proteomes" id="UP000318331"/>
    </source>
</evidence>
<feature type="transmembrane region" description="Helical" evidence="6">
    <location>
        <begin position="264"/>
        <end position="283"/>
    </location>
</feature>
<evidence type="ECO:0000256" key="1">
    <source>
        <dbReference type="ARBA" id="ARBA00004141"/>
    </source>
</evidence>
<protein>
    <submittedName>
        <fullName evidence="7">High-affinity iron transporter</fullName>
    </submittedName>
</protein>
<proteinExistence type="inferred from homology"/>
<dbReference type="Pfam" id="PF03239">
    <property type="entry name" value="FTR1"/>
    <property type="match status" value="1"/>
</dbReference>
<evidence type="ECO:0000313" key="7">
    <source>
        <dbReference type="EMBL" id="TQM63038.1"/>
    </source>
</evidence>
<dbReference type="GO" id="GO:0015093">
    <property type="term" value="F:ferrous iron transmembrane transporter activity"/>
    <property type="evidence" value="ECO:0007669"/>
    <property type="project" value="TreeGrafter"/>
</dbReference>
<dbReference type="NCBIfam" id="NF041756">
    <property type="entry name" value="EfeU"/>
    <property type="match status" value="1"/>
</dbReference>
<feature type="transmembrane region" description="Helical" evidence="6">
    <location>
        <begin position="6"/>
        <end position="26"/>
    </location>
</feature>
<comment type="similarity">
    <text evidence="2">Belongs to the oxidase-dependent Fe transporter (OFeT) (TC 9.A.10.1) family.</text>
</comment>
<comment type="subcellular location">
    <subcellularLocation>
        <location evidence="1">Membrane</location>
        <topology evidence="1">Multi-pass membrane protein</topology>
    </subcellularLocation>
</comment>
<dbReference type="OrthoDB" id="7260758at2"/>
<dbReference type="RefSeq" id="WP_141916925.1">
    <property type="nucleotide sequence ID" value="NZ_BAAAYS010000016.1"/>
</dbReference>
<gene>
    <name evidence="7" type="ORF">FB466_1287</name>
</gene>
<feature type="transmembrane region" description="Helical" evidence="6">
    <location>
        <begin position="146"/>
        <end position="166"/>
    </location>
</feature>
<accession>A0A543HXF0</accession>